<dbReference type="AlphaFoldDB" id="A0A0C9T9S3"/>
<gene>
    <name evidence="2" type="ORF">M422DRAFT_38458</name>
</gene>
<keyword evidence="1" id="KW-0732">Signal</keyword>
<sequence length="203" mass="21276">MISISSLIPLALLICYTYANPTLNNTVYIISQAETPSLGIDGLTPVGLRRAQHCIPNVFKGLGIGLIISCTPDPDTGACFAAVATVTPLAQSLNLTVNTSCTTGDHAEDDCASNLIASFTQNSTAAILAVWDAGDEDTFVDNLTSNFDGIDIPDQKDDDGVFHHDVFTIVRTGASIRRLSQNCSGIDGKALGTGRLPGEACDT</sequence>
<evidence type="ECO:0000256" key="1">
    <source>
        <dbReference type="SAM" id="SignalP"/>
    </source>
</evidence>
<proteinExistence type="predicted"/>
<keyword evidence="3" id="KW-1185">Reference proteome</keyword>
<feature type="signal peptide" evidence="1">
    <location>
        <begin position="1"/>
        <end position="19"/>
    </location>
</feature>
<dbReference type="OrthoDB" id="425925at2759"/>
<reference evidence="2 3" key="1">
    <citation type="submission" date="2014-06" db="EMBL/GenBank/DDBJ databases">
        <title>Evolutionary Origins and Diversification of the Mycorrhizal Mutualists.</title>
        <authorList>
            <consortium name="DOE Joint Genome Institute"/>
            <consortium name="Mycorrhizal Genomics Consortium"/>
            <person name="Kohler A."/>
            <person name="Kuo A."/>
            <person name="Nagy L.G."/>
            <person name="Floudas D."/>
            <person name="Copeland A."/>
            <person name="Barry K.W."/>
            <person name="Cichocki N."/>
            <person name="Veneault-Fourrey C."/>
            <person name="LaButti K."/>
            <person name="Lindquist E.A."/>
            <person name="Lipzen A."/>
            <person name="Lundell T."/>
            <person name="Morin E."/>
            <person name="Murat C."/>
            <person name="Riley R."/>
            <person name="Ohm R."/>
            <person name="Sun H."/>
            <person name="Tunlid A."/>
            <person name="Henrissat B."/>
            <person name="Grigoriev I.V."/>
            <person name="Hibbett D.S."/>
            <person name="Martin F."/>
        </authorList>
    </citation>
    <scope>NUCLEOTIDE SEQUENCE [LARGE SCALE GENOMIC DNA]</scope>
    <source>
        <strain evidence="2 3">SS14</strain>
    </source>
</reference>
<feature type="chain" id="PRO_5002203391" evidence="1">
    <location>
        <begin position="20"/>
        <end position="203"/>
    </location>
</feature>
<accession>A0A0C9T9S3</accession>
<name>A0A0C9T9S3_SPHS4</name>
<dbReference type="EMBL" id="KN837397">
    <property type="protein sequence ID" value="KIJ25808.1"/>
    <property type="molecule type" value="Genomic_DNA"/>
</dbReference>
<dbReference type="HOGENOM" id="CLU_102628_0_0_1"/>
<evidence type="ECO:0000313" key="3">
    <source>
        <dbReference type="Proteomes" id="UP000054279"/>
    </source>
</evidence>
<organism evidence="2 3">
    <name type="scientific">Sphaerobolus stellatus (strain SS14)</name>
    <dbReference type="NCBI Taxonomy" id="990650"/>
    <lineage>
        <taxon>Eukaryota</taxon>
        <taxon>Fungi</taxon>
        <taxon>Dikarya</taxon>
        <taxon>Basidiomycota</taxon>
        <taxon>Agaricomycotina</taxon>
        <taxon>Agaricomycetes</taxon>
        <taxon>Phallomycetidae</taxon>
        <taxon>Geastrales</taxon>
        <taxon>Sphaerobolaceae</taxon>
        <taxon>Sphaerobolus</taxon>
    </lineage>
</organism>
<evidence type="ECO:0000313" key="2">
    <source>
        <dbReference type="EMBL" id="KIJ25808.1"/>
    </source>
</evidence>
<dbReference type="Proteomes" id="UP000054279">
    <property type="component" value="Unassembled WGS sequence"/>
</dbReference>
<protein>
    <submittedName>
        <fullName evidence="2">Uncharacterized protein</fullName>
    </submittedName>
</protein>